<dbReference type="PROSITE" id="PS50234">
    <property type="entry name" value="VWFA"/>
    <property type="match status" value="1"/>
</dbReference>
<dbReference type="EMBL" id="JBDFQZ010000004">
    <property type="protein sequence ID" value="KAK9734895.1"/>
    <property type="molecule type" value="Genomic_DNA"/>
</dbReference>
<accession>A0AAW1LK93</accession>
<feature type="region of interest" description="Disordered" evidence="1">
    <location>
        <begin position="483"/>
        <end position="505"/>
    </location>
</feature>
<comment type="caution">
    <text evidence="3">The sequence shown here is derived from an EMBL/GenBank/DDBJ whole genome shotgun (WGS) entry which is preliminary data.</text>
</comment>
<name>A0AAW1LK93_SAPOF</name>
<dbReference type="PANTHER" id="PTHR10579:SF129">
    <property type="entry name" value="OS01G0640200 PROTEIN"/>
    <property type="match status" value="1"/>
</dbReference>
<reference evidence="3" key="1">
    <citation type="submission" date="2024-03" db="EMBL/GenBank/DDBJ databases">
        <title>WGS assembly of Saponaria officinalis var. Norfolk2.</title>
        <authorList>
            <person name="Jenkins J."/>
            <person name="Shu S."/>
            <person name="Grimwood J."/>
            <person name="Barry K."/>
            <person name="Goodstein D."/>
            <person name="Schmutz J."/>
            <person name="Leebens-Mack J."/>
            <person name="Osbourn A."/>
        </authorList>
    </citation>
    <scope>NUCLEOTIDE SEQUENCE [LARGE SCALE GENOMIC DNA]</scope>
    <source>
        <strain evidence="3">JIC</strain>
    </source>
</reference>
<evidence type="ECO:0000313" key="3">
    <source>
        <dbReference type="EMBL" id="KAK9734895.1"/>
    </source>
</evidence>
<dbReference type="Proteomes" id="UP001443914">
    <property type="component" value="Unassembled WGS sequence"/>
</dbReference>
<dbReference type="AlphaFoldDB" id="A0AAW1LK93"/>
<dbReference type="Gene3D" id="3.40.50.410">
    <property type="entry name" value="von Willebrand factor, type A domain"/>
    <property type="match status" value="1"/>
</dbReference>
<dbReference type="InterPro" id="IPR036465">
    <property type="entry name" value="vWFA_dom_sf"/>
</dbReference>
<proteinExistence type="predicted"/>
<gene>
    <name evidence="3" type="ORF">RND81_04G170000</name>
</gene>
<evidence type="ECO:0000313" key="4">
    <source>
        <dbReference type="Proteomes" id="UP001443914"/>
    </source>
</evidence>
<protein>
    <recommendedName>
        <fullName evidence="2">VWFA domain-containing protein</fullName>
    </recommendedName>
</protein>
<dbReference type="InterPro" id="IPR032838">
    <property type="entry name" value="Vwaint_dom"/>
</dbReference>
<organism evidence="3 4">
    <name type="scientific">Saponaria officinalis</name>
    <name type="common">Common soapwort</name>
    <name type="synonym">Lychnis saponaria</name>
    <dbReference type="NCBI Taxonomy" id="3572"/>
    <lineage>
        <taxon>Eukaryota</taxon>
        <taxon>Viridiplantae</taxon>
        <taxon>Streptophyta</taxon>
        <taxon>Embryophyta</taxon>
        <taxon>Tracheophyta</taxon>
        <taxon>Spermatophyta</taxon>
        <taxon>Magnoliopsida</taxon>
        <taxon>eudicotyledons</taxon>
        <taxon>Gunneridae</taxon>
        <taxon>Pentapetalae</taxon>
        <taxon>Caryophyllales</taxon>
        <taxon>Caryophyllaceae</taxon>
        <taxon>Caryophylleae</taxon>
        <taxon>Saponaria</taxon>
    </lineage>
</organism>
<dbReference type="Pfam" id="PF14624">
    <property type="entry name" value="Vwaint"/>
    <property type="match status" value="1"/>
</dbReference>
<dbReference type="InterPro" id="IPR002035">
    <property type="entry name" value="VWF_A"/>
</dbReference>
<evidence type="ECO:0000256" key="1">
    <source>
        <dbReference type="SAM" id="MobiDB-lite"/>
    </source>
</evidence>
<sequence length="536" mass="58743">MVTYNDDEPIQVTNENITTGQGVMVDELKAGVVQVKIERKKDVTNEETKFPVLVELTGAANGKERMGVDIVAVLDISGSMDSQHKLKKMKRAMAFLIRKLSPNDRISIVKFASQADRVCKLRQMTANAKVEVGVLVEELRTTTNTNTALGLNMALKVLNDRKLKTGRAMAIMLMSDGVQNEGPKAEFIPLGDIPVHTFGFGSGQDYKPVALEAIAKNSIGGTFSYAEVNDSETSNLSTVFSQCLAGLLSIVVQDLKVQIEPQEDKVIKEKTKSIIEKVSAGDYIKTTNPDGTVSISFGDLYQQEIRKIVVDLILPAVVIKKPVDTKIISVRRFFTVGGSLKNIRAVASVTRTATPSSEESDALNAEILRIKTLEKIEAAIEKAEGGDFMEATTLLTDAQGDLDDAEFEEPNASIDALKEEVDTMLGYMQDQDIYNKKGRPFALCSRTSHGRQRFAARGDDVKNIRSFATPRMDTFLKQAEAFEENPDPETVTSVEEDEKAEASADPLGNIAPSLIQYLEDAIEALNNIRLIISQGR</sequence>
<evidence type="ECO:0000259" key="2">
    <source>
        <dbReference type="PROSITE" id="PS50234"/>
    </source>
</evidence>
<feature type="domain" description="VWFA" evidence="2">
    <location>
        <begin position="69"/>
        <end position="244"/>
    </location>
</feature>
<dbReference type="SMART" id="SM00327">
    <property type="entry name" value="VWA"/>
    <property type="match status" value="1"/>
</dbReference>
<dbReference type="PANTHER" id="PTHR10579">
    <property type="entry name" value="CALCIUM-ACTIVATED CHLORIDE CHANNEL REGULATOR"/>
    <property type="match status" value="1"/>
</dbReference>
<dbReference type="Pfam" id="PF00092">
    <property type="entry name" value="VWA"/>
    <property type="match status" value="1"/>
</dbReference>
<keyword evidence="4" id="KW-1185">Reference proteome</keyword>
<dbReference type="InterPro" id="IPR051266">
    <property type="entry name" value="CLCR"/>
</dbReference>
<dbReference type="SUPFAM" id="SSF53300">
    <property type="entry name" value="vWA-like"/>
    <property type="match status" value="1"/>
</dbReference>